<accession>A0ABP7DD99</accession>
<feature type="compositionally biased region" description="Basic and acidic residues" evidence="1">
    <location>
        <begin position="247"/>
        <end position="260"/>
    </location>
</feature>
<sequence>MAAVPGGGDNGRMEAHSHLEIERKYDVGGSVPVPDFAAVPGVATAIGFPPVELRADYFDTGGGILGERKITLRRRLGGSDEGWHIKSTAVGGRMETHFPLGGQEANVPEAVLDVVRVHTRSDPLRPVARVRTQRTVVRLLSGVGALLAEFCDDEVRARAVGGAELVWREWEVELGPAGSEDLLDGVEAVLLKAGAAPSTHVSKLRRVLEAAGPGRRPDPAPGRVPQTAPRTAPQEPGPQKPGPGEPTPKEPRPQEPKPGEPEEPEPEETGPDKPSTDEPSAAVVLTAALRSGLETLKHWDPLVRRDAEDAVHQMRIATRTLRSVLQIYGDLFAPEACRRLEDGLRRLGRALGGTRDAEVMRDLAAKRCQAVPEGIPAAVEKKLWAGKEAERQDHLARLRHRMCGAKYFALFDDLDAFAQAPQLLLVAAGPAGQVLEARLERGIAEVLDLAGRAAAAEVRDDRIELLHEVRKTAKRLRYAVKSVNIRDVGPGRGDADQAAGFEVGPGPSAHMRLATDVQDALGTHRDSVMFQRYLRRSTGRGRKAGRNAFAYGMLYGAEFAVQDRSLREAEAALERLRPA</sequence>
<organism evidence="3 4">
    <name type="scientific">Arthrobacter ginkgonis</name>
    <dbReference type="NCBI Taxonomy" id="1630594"/>
    <lineage>
        <taxon>Bacteria</taxon>
        <taxon>Bacillati</taxon>
        <taxon>Actinomycetota</taxon>
        <taxon>Actinomycetes</taxon>
        <taxon>Micrococcales</taxon>
        <taxon>Micrococcaceae</taxon>
        <taxon>Arthrobacter</taxon>
    </lineage>
</organism>
<evidence type="ECO:0000313" key="3">
    <source>
        <dbReference type="EMBL" id="GAA3702924.1"/>
    </source>
</evidence>
<dbReference type="SMART" id="SM01118">
    <property type="entry name" value="CYTH"/>
    <property type="match status" value="1"/>
</dbReference>
<dbReference type="PANTHER" id="PTHR39339">
    <property type="entry name" value="SLR1444 PROTEIN"/>
    <property type="match status" value="1"/>
</dbReference>
<name>A0ABP7DD99_9MICC</name>
<dbReference type="CDD" id="cd07374">
    <property type="entry name" value="CYTH-like_Pase"/>
    <property type="match status" value="1"/>
</dbReference>
<dbReference type="Proteomes" id="UP001500752">
    <property type="component" value="Unassembled WGS sequence"/>
</dbReference>
<dbReference type="EMBL" id="BAABEO010000034">
    <property type="protein sequence ID" value="GAA3702924.1"/>
    <property type="molecule type" value="Genomic_DNA"/>
</dbReference>
<dbReference type="SMART" id="SM00880">
    <property type="entry name" value="CHAD"/>
    <property type="match status" value="1"/>
</dbReference>
<gene>
    <name evidence="3" type="ORF">GCM10023081_44110</name>
</gene>
<feature type="region of interest" description="Disordered" evidence="1">
    <location>
        <begin position="210"/>
        <end position="280"/>
    </location>
</feature>
<dbReference type="InterPro" id="IPR023577">
    <property type="entry name" value="CYTH_domain"/>
</dbReference>
<proteinExistence type="predicted"/>
<dbReference type="Gene3D" id="1.40.20.10">
    <property type="entry name" value="CHAD domain"/>
    <property type="match status" value="1"/>
</dbReference>
<feature type="compositionally biased region" description="Pro residues" evidence="1">
    <location>
        <begin position="235"/>
        <end position="246"/>
    </location>
</feature>
<comment type="caution">
    <text evidence="3">The sequence shown here is derived from an EMBL/GenBank/DDBJ whole genome shotgun (WGS) entry which is preliminary data.</text>
</comment>
<dbReference type="InterPro" id="IPR038186">
    <property type="entry name" value="CHAD_dom_sf"/>
</dbReference>
<evidence type="ECO:0000256" key="1">
    <source>
        <dbReference type="SAM" id="MobiDB-lite"/>
    </source>
</evidence>
<dbReference type="InterPro" id="IPR007899">
    <property type="entry name" value="CHAD_dom"/>
</dbReference>
<dbReference type="PANTHER" id="PTHR39339:SF1">
    <property type="entry name" value="CHAD DOMAIN-CONTAINING PROTEIN"/>
    <property type="match status" value="1"/>
</dbReference>
<dbReference type="PROSITE" id="PS51708">
    <property type="entry name" value="CHAD"/>
    <property type="match status" value="1"/>
</dbReference>
<dbReference type="Pfam" id="PF01928">
    <property type="entry name" value="CYTH"/>
    <property type="match status" value="1"/>
</dbReference>
<dbReference type="Pfam" id="PF05235">
    <property type="entry name" value="CHAD"/>
    <property type="match status" value="1"/>
</dbReference>
<protein>
    <submittedName>
        <fullName evidence="3">CYTH and CHAD domain-containing protein</fullName>
    </submittedName>
</protein>
<keyword evidence="4" id="KW-1185">Reference proteome</keyword>
<dbReference type="SUPFAM" id="SSF55154">
    <property type="entry name" value="CYTH-like phosphatases"/>
    <property type="match status" value="1"/>
</dbReference>
<feature type="domain" description="CHAD" evidence="2">
    <location>
        <begin position="278"/>
        <end position="579"/>
    </location>
</feature>
<evidence type="ECO:0000259" key="2">
    <source>
        <dbReference type="PROSITE" id="PS51708"/>
    </source>
</evidence>
<evidence type="ECO:0000313" key="4">
    <source>
        <dbReference type="Proteomes" id="UP001500752"/>
    </source>
</evidence>
<dbReference type="Gene3D" id="2.40.320.10">
    <property type="entry name" value="Hypothetical Protein Pfu-838710-001"/>
    <property type="match status" value="1"/>
</dbReference>
<reference evidence="4" key="1">
    <citation type="journal article" date="2019" name="Int. J. Syst. Evol. Microbiol.">
        <title>The Global Catalogue of Microorganisms (GCM) 10K type strain sequencing project: providing services to taxonomists for standard genome sequencing and annotation.</title>
        <authorList>
            <consortium name="The Broad Institute Genomics Platform"/>
            <consortium name="The Broad Institute Genome Sequencing Center for Infectious Disease"/>
            <person name="Wu L."/>
            <person name="Ma J."/>
        </authorList>
    </citation>
    <scope>NUCLEOTIDE SEQUENCE [LARGE SCALE GENOMIC DNA]</scope>
    <source>
        <strain evidence="4">JCM 30742</strain>
    </source>
</reference>
<dbReference type="InterPro" id="IPR033469">
    <property type="entry name" value="CYTH-like_dom_sf"/>
</dbReference>